<proteinExistence type="predicted"/>
<dbReference type="InterPro" id="IPR001509">
    <property type="entry name" value="Epimerase_deHydtase"/>
</dbReference>
<dbReference type="EMBL" id="CP002299">
    <property type="protein sequence ID" value="ADP80294.1"/>
    <property type="molecule type" value="Genomic_DNA"/>
</dbReference>
<dbReference type="PANTHER" id="PTHR43245:SF13">
    <property type="entry name" value="UDP-D-APIOSE_UDP-D-XYLOSE SYNTHASE 2"/>
    <property type="match status" value="1"/>
</dbReference>
<keyword evidence="3" id="KW-1185">Reference proteome</keyword>
<evidence type="ECO:0000259" key="1">
    <source>
        <dbReference type="Pfam" id="PF01370"/>
    </source>
</evidence>
<dbReference type="eggNOG" id="COG0451">
    <property type="taxonomic scope" value="Bacteria"/>
</dbReference>
<protein>
    <submittedName>
        <fullName evidence="2">NAD-dependent epimerase/dehydratase</fullName>
    </submittedName>
</protein>
<dbReference type="CDD" id="cd08946">
    <property type="entry name" value="SDR_e"/>
    <property type="match status" value="1"/>
</dbReference>
<accession>E3IZ11</accession>
<feature type="domain" description="NAD-dependent epimerase/dehydratase" evidence="1">
    <location>
        <begin position="5"/>
        <end position="247"/>
    </location>
</feature>
<dbReference type="InterPro" id="IPR050177">
    <property type="entry name" value="Lipid_A_modif_metabolic_enz"/>
</dbReference>
<dbReference type="Pfam" id="PF01370">
    <property type="entry name" value="Epimerase"/>
    <property type="match status" value="1"/>
</dbReference>
<dbReference type="PANTHER" id="PTHR43245">
    <property type="entry name" value="BIFUNCTIONAL POLYMYXIN RESISTANCE PROTEIN ARNA"/>
    <property type="match status" value="1"/>
</dbReference>
<dbReference type="STRING" id="298654.FraEuI1c_2255"/>
<dbReference type="HOGENOM" id="CLU_905475_0_0_11"/>
<dbReference type="RefSeq" id="WP_013423413.1">
    <property type="nucleotide sequence ID" value="NC_014666.1"/>
</dbReference>
<dbReference type="KEGG" id="fri:FraEuI1c_2255"/>
<reference evidence="2 3" key="1">
    <citation type="submission" date="2010-10" db="EMBL/GenBank/DDBJ databases">
        <title>Complete sequence of Frankia sp. EuI1c.</title>
        <authorList>
            <consortium name="US DOE Joint Genome Institute"/>
            <person name="Lucas S."/>
            <person name="Copeland A."/>
            <person name="Lapidus A."/>
            <person name="Cheng J.-F."/>
            <person name="Bruce D."/>
            <person name="Goodwin L."/>
            <person name="Pitluck S."/>
            <person name="Chertkov O."/>
            <person name="Detter J.C."/>
            <person name="Han C."/>
            <person name="Tapia R."/>
            <person name="Land M."/>
            <person name="Hauser L."/>
            <person name="Jeffries C."/>
            <person name="Kyrpides N."/>
            <person name="Ivanova N."/>
            <person name="Mikhailova N."/>
            <person name="Beauchemin N."/>
            <person name="Sen A."/>
            <person name="Sur S.A."/>
            <person name="Gtari M."/>
            <person name="Wall L."/>
            <person name="Tisa L."/>
            <person name="Woyke T."/>
        </authorList>
    </citation>
    <scope>NUCLEOTIDE SEQUENCE [LARGE SCALE GENOMIC DNA]</scope>
    <source>
        <strain evidence="3">DSM 45817 / CECT 9037 / EuI1c</strain>
    </source>
</reference>
<dbReference type="OrthoDB" id="9772485at2"/>
<sequence length="346" mass="36314">MAKVAVFGATGFVGRAVAEAISASGDLVTSLPAKRLRVEPSRVVELADALAVTAAGDAAARRTGTSPAPGSDTAFGRVLEAGLVEDGLVDEVARSLNGHDVVVNAAGLPDATAPATPELFGANALWPLVLGLACERAGVTRLVQVSTAAVQGRIRVLDDSPRYAPVSPYAETKALGERLLTCLAGTGRLQVTLFRPPSVHGPGRDLTRAFARWCDRFPLVVSGRGDQPVPVALIGNVAAALVALVAADDPPLIVSHPTEGHTVRSLYESFAPGRRIWSLPPGMVRAVLRTLEPVGRVFPPAAAASRRPELLLLGQAQARSWLEGQRFVLPLGRAEWTELARRSRAL</sequence>
<evidence type="ECO:0000313" key="3">
    <source>
        <dbReference type="Proteomes" id="UP000002484"/>
    </source>
</evidence>
<gene>
    <name evidence="2" type="ordered locus">FraEuI1c_2255</name>
</gene>
<organism evidence="2 3">
    <name type="scientific">Pseudofrankia inefficax (strain DSM 45817 / CECT 9037 / DDB 130130 / EuI1c)</name>
    <name type="common">Frankia inefficax</name>
    <dbReference type="NCBI Taxonomy" id="298654"/>
    <lineage>
        <taxon>Bacteria</taxon>
        <taxon>Bacillati</taxon>
        <taxon>Actinomycetota</taxon>
        <taxon>Actinomycetes</taxon>
        <taxon>Frankiales</taxon>
        <taxon>Frankiaceae</taxon>
        <taxon>Pseudofrankia</taxon>
    </lineage>
</organism>
<dbReference type="InterPro" id="IPR036291">
    <property type="entry name" value="NAD(P)-bd_dom_sf"/>
</dbReference>
<dbReference type="Gene3D" id="3.40.50.720">
    <property type="entry name" value="NAD(P)-binding Rossmann-like Domain"/>
    <property type="match status" value="1"/>
</dbReference>
<evidence type="ECO:0000313" key="2">
    <source>
        <dbReference type="EMBL" id="ADP80294.1"/>
    </source>
</evidence>
<dbReference type="AlphaFoldDB" id="E3IZ11"/>
<dbReference type="Proteomes" id="UP000002484">
    <property type="component" value="Chromosome"/>
</dbReference>
<dbReference type="InParanoid" id="E3IZ11"/>
<name>E3IZ11_PSEI1</name>
<dbReference type="SUPFAM" id="SSF51735">
    <property type="entry name" value="NAD(P)-binding Rossmann-fold domains"/>
    <property type="match status" value="1"/>
</dbReference>